<evidence type="ECO:0000256" key="8">
    <source>
        <dbReference type="RuleBase" id="RU362059"/>
    </source>
</evidence>
<evidence type="ECO:0000256" key="3">
    <source>
        <dbReference type="ARBA" id="ARBA00022679"/>
    </source>
</evidence>
<evidence type="ECO:0000313" key="10">
    <source>
        <dbReference type="Proteomes" id="UP000694397"/>
    </source>
</evidence>
<keyword evidence="3 7" id="KW-0808">Transferase</keyword>
<organism evidence="9 10">
    <name type="scientific">Scleropages formosus</name>
    <name type="common">Asian bonytongue</name>
    <name type="synonym">Osteoglossum formosum</name>
    <dbReference type="NCBI Taxonomy" id="113540"/>
    <lineage>
        <taxon>Eukaryota</taxon>
        <taxon>Metazoa</taxon>
        <taxon>Chordata</taxon>
        <taxon>Craniata</taxon>
        <taxon>Vertebrata</taxon>
        <taxon>Euteleostomi</taxon>
        <taxon>Actinopterygii</taxon>
        <taxon>Neopterygii</taxon>
        <taxon>Teleostei</taxon>
        <taxon>Osteoglossocephala</taxon>
        <taxon>Osteoglossomorpha</taxon>
        <taxon>Osteoglossiformes</taxon>
        <taxon>Osteoglossidae</taxon>
        <taxon>Scleropages</taxon>
    </lineage>
</organism>
<name>A0A8C9QXZ3_SCLFO</name>
<evidence type="ECO:0000256" key="4">
    <source>
        <dbReference type="ARBA" id="ARBA00022692"/>
    </source>
</evidence>
<keyword evidence="6 8" id="KW-0472">Membrane</keyword>
<accession>A0A8C9QXZ3</accession>
<dbReference type="Ensembl" id="ENSSFOT00015005499.2">
    <property type="protein sequence ID" value="ENSSFOP00015005409.2"/>
    <property type="gene ID" value="ENSSFOG00015003552.2"/>
</dbReference>
<comment type="subcellular location">
    <subcellularLocation>
        <location evidence="8">Membrane</location>
        <topology evidence="8">Single-pass membrane protein</topology>
    </subcellularLocation>
</comment>
<evidence type="ECO:0000256" key="7">
    <source>
        <dbReference type="RuleBase" id="RU003718"/>
    </source>
</evidence>
<dbReference type="GeneTree" id="ENSGT00940000165787"/>
<dbReference type="PANTHER" id="PTHR48043">
    <property type="entry name" value="EG:EG0003.4 PROTEIN-RELATED"/>
    <property type="match status" value="1"/>
</dbReference>
<dbReference type="GO" id="GO:0015020">
    <property type="term" value="F:glucuronosyltransferase activity"/>
    <property type="evidence" value="ECO:0007669"/>
    <property type="project" value="UniProtKB-EC"/>
</dbReference>
<evidence type="ECO:0000313" key="9">
    <source>
        <dbReference type="Ensembl" id="ENSSFOP00015005409.2"/>
    </source>
</evidence>
<keyword evidence="4 8" id="KW-0812">Transmembrane</keyword>
<keyword evidence="5 8" id="KW-1133">Transmembrane helix</keyword>
<dbReference type="SUPFAM" id="SSF53756">
    <property type="entry name" value="UDP-Glycosyltransferase/glycogen phosphorylase"/>
    <property type="match status" value="1"/>
</dbReference>
<dbReference type="Proteomes" id="UP000694397">
    <property type="component" value="Chromosome 7"/>
</dbReference>
<comment type="similarity">
    <text evidence="1 7">Belongs to the UDP-glycosyltransferase family.</text>
</comment>
<comment type="catalytic activity">
    <reaction evidence="8">
        <text>glucuronate acceptor + UDP-alpha-D-glucuronate = acceptor beta-D-glucuronoside + UDP + H(+)</text>
        <dbReference type="Rhea" id="RHEA:21032"/>
        <dbReference type="ChEBI" id="CHEBI:15378"/>
        <dbReference type="ChEBI" id="CHEBI:58052"/>
        <dbReference type="ChEBI" id="CHEBI:58223"/>
        <dbReference type="ChEBI" id="CHEBI:132367"/>
        <dbReference type="ChEBI" id="CHEBI:132368"/>
        <dbReference type="EC" id="2.4.1.17"/>
    </reaction>
</comment>
<evidence type="ECO:0000256" key="6">
    <source>
        <dbReference type="ARBA" id="ARBA00023136"/>
    </source>
</evidence>
<evidence type="ECO:0000256" key="1">
    <source>
        <dbReference type="ARBA" id="ARBA00009995"/>
    </source>
</evidence>
<dbReference type="Pfam" id="PF00201">
    <property type="entry name" value="UDPGT"/>
    <property type="match status" value="1"/>
</dbReference>
<keyword evidence="10" id="KW-1185">Reference proteome</keyword>
<dbReference type="EC" id="2.4.1.17" evidence="8"/>
<proteinExistence type="inferred from homology"/>
<keyword evidence="2 7" id="KW-0328">Glycosyltransferase</keyword>
<evidence type="ECO:0000256" key="5">
    <source>
        <dbReference type="ARBA" id="ARBA00022989"/>
    </source>
</evidence>
<dbReference type="InterPro" id="IPR035595">
    <property type="entry name" value="UDP_glycos_trans_CS"/>
</dbReference>
<sequence>FIPNALITVGGKVLVFPMDGSHWVNMKVLVEELHARGHNITVLVPSNNWYINKTSSYYNSVVIPMSDKLNERIDSFLPRFLQNSREAASLWTQIKMQWELLDIISELHFQTCDMITEMFENNRLMQSLQDSKYDLVLTDPAFGGGMLLAHRLGLPLVFNVRWSIQGEGHFAIAPSPLSYVPFPGAELTDNMSFLERVRNIFAYLFGMFQFAVMVNPHYTRICQRYFSPDTDILTLTQGADIWLMRNDFVFEFPRPTMPNVVYMGGFQCKPPKPLPPDLEEFVASSGEHGVIIMSLGTLFHELSEKLTDEIAAAFAELPQKVIWRHIGRKPASLGNNTLLVKWMPQNDLLGHPKTRVFVAHGGTNGVQEAIYHGVPIVGLPLVFDQPDNLSRMKAKGVAKIVDFTTMDRNTFLQAIQEVLHDPSYRMKMQHLSRLHRDQPMKPLDRAIFWIEFVMRHKGAAHLRTESYKMPWYAYHSVDVMVVLFAFVSLGILCTTVIVRFLCYKIGWRKK</sequence>
<evidence type="ECO:0000256" key="2">
    <source>
        <dbReference type="ARBA" id="ARBA00022676"/>
    </source>
</evidence>
<dbReference type="Gene3D" id="3.40.50.2000">
    <property type="entry name" value="Glycogen Phosphorylase B"/>
    <property type="match status" value="2"/>
</dbReference>
<dbReference type="PANTHER" id="PTHR48043:SF52">
    <property type="entry name" value="UDP GLUCURONOSYLTRANSFERASE 5 FAMILY POLYPEPTIDE B1-RELATED"/>
    <property type="match status" value="1"/>
</dbReference>
<dbReference type="InterPro" id="IPR002213">
    <property type="entry name" value="UDP_glucos_trans"/>
</dbReference>
<dbReference type="InterPro" id="IPR050271">
    <property type="entry name" value="UDP-glycosyltransferase"/>
</dbReference>
<feature type="transmembrane region" description="Helical" evidence="8">
    <location>
        <begin position="479"/>
        <end position="502"/>
    </location>
</feature>
<reference evidence="9 10" key="1">
    <citation type="submission" date="2019-04" db="EMBL/GenBank/DDBJ databases">
        <authorList>
            <consortium name="Wellcome Sanger Institute Data Sharing"/>
        </authorList>
    </citation>
    <scope>NUCLEOTIDE SEQUENCE [LARGE SCALE GENOMIC DNA]</scope>
</reference>
<protein>
    <recommendedName>
        <fullName evidence="8">UDP-glucuronosyltransferase</fullName>
        <ecNumber evidence="8">2.4.1.17</ecNumber>
    </recommendedName>
</protein>
<dbReference type="AlphaFoldDB" id="A0A8C9QXZ3"/>
<dbReference type="OrthoDB" id="5835829at2759"/>
<dbReference type="CDD" id="cd03784">
    <property type="entry name" value="GT1_Gtf-like"/>
    <property type="match status" value="1"/>
</dbReference>
<reference evidence="9" key="3">
    <citation type="submission" date="2025-09" db="UniProtKB">
        <authorList>
            <consortium name="Ensembl"/>
        </authorList>
    </citation>
    <scope>IDENTIFICATION</scope>
</reference>
<dbReference type="GO" id="GO:0016020">
    <property type="term" value="C:membrane"/>
    <property type="evidence" value="ECO:0007669"/>
    <property type="project" value="UniProtKB-SubCell"/>
</dbReference>
<dbReference type="FunFam" id="3.40.50.2000:FF:000203">
    <property type="entry name" value="UDP-glucuronosyltransferase"/>
    <property type="match status" value="1"/>
</dbReference>
<dbReference type="PROSITE" id="PS00375">
    <property type="entry name" value="UDPGT"/>
    <property type="match status" value="1"/>
</dbReference>
<dbReference type="FunFam" id="3.40.50.2000:FF:000001">
    <property type="entry name" value="UDP-glucuronosyltransferase"/>
    <property type="match status" value="1"/>
</dbReference>
<reference evidence="9" key="2">
    <citation type="submission" date="2025-08" db="UniProtKB">
        <authorList>
            <consortium name="Ensembl"/>
        </authorList>
    </citation>
    <scope>IDENTIFICATION</scope>
</reference>